<name>A0A6B8KHY1_9HYPH</name>
<keyword evidence="2" id="KW-1185">Reference proteome</keyword>
<proteinExistence type="predicted"/>
<accession>A0A6B8KHY1</accession>
<evidence type="ECO:0000313" key="2">
    <source>
        <dbReference type="Proteomes" id="UP000309061"/>
    </source>
</evidence>
<reference evidence="1 2" key="1">
    <citation type="submission" date="2019-11" db="EMBL/GenBank/DDBJ databases">
        <title>The genome sequence of Methylocystis heyeri.</title>
        <authorList>
            <person name="Oshkin I.Y."/>
            <person name="Miroshnikov K."/>
            <person name="Dedysh S.N."/>
        </authorList>
    </citation>
    <scope>NUCLEOTIDE SEQUENCE [LARGE SCALE GENOMIC DNA]</scope>
    <source>
        <strain evidence="1 2">H2</strain>
    </source>
</reference>
<sequence>MTTDDEYHRWLAKWLRQALIDAAGSEAAADEEVLHGAPQGSFTYQGAADWISDPLALKVVGIWILLVMDANFSDEDDDGLPASRSLAEVREAILQAKAGDVGAARRRLAEALSNLDP</sequence>
<dbReference type="KEGG" id="mhey:H2LOC_016905"/>
<protein>
    <submittedName>
        <fullName evidence="1">Uncharacterized protein</fullName>
    </submittedName>
</protein>
<dbReference type="RefSeq" id="WP_136497515.1">
    <property type="nucleotide sequence ID" value="NZ_CP046052.1"/>
</dbReference>
<evidence type="ECO:0000313" key="1">
    <source>
        <dbReference type="EMBL" id="QGM47232.1"/>
    </source>
</evidence>
<dbReference type="Proteomes" id="UP000309061">
    <property type="component" value="Chromosome"/>
</dbReference>
<gene>
    <name evidence="1" type="ORF">H2LOC_016905</name>
</gene>
<dbReference type="EMBL" id="CP046052">
    <property type="protein sequence ID" value="QGM47232.1"/>
    <property type="molecule type" value="Genomic_DNA"/>
</dbReference>
<dbReference type="AlphaFoldDB" id="A0A6B8KHY1"/>
<organism evidence="1 2">
    <name type="scientific">Methylocystis heyeri</name>
    <dbReference type="NCBI Taxonomy" id="391905"/>
    <lineage>
        <taxon>Bacteria</taxon>
        <taxon>Pseudomonadati</taxon>
        <taxon>Pseudomonadota</taxon>
        <taxon>Alphaproteobacteria</taxon>
        <taxon>Hyphomicrobiales</taxon>
        <taxon>Methylocystaceae</taxon>
        <taxon>Methylocystis</taxon>
    </lineage>
</organism>